<dbReference type="RefSeq" id="WP_212368764.1">
    <property type="nucleotide sequence ID" value="NZ_JAGSIE010000012.1"/>
</dbReference>
<evidence type="ECO:0000256" key="3">
    <source>
        <dbReference type="SAM" id="Coils"/>
    </source>
</evidence>
<feature type="coiled-coil region" evidence="3">
    <location>
        <begin position="413"/>
        <end position="489"/>
    </location>
</feature>
<dbReference type="Proteomes" id="UP000675431">
    <property type="component" value="Unassembled WGS sequence"/>
</dbReference>
<dbReference type="Gene3D" id="1.10.287.950">
    <property type="entry name" value="Methyl-accepting chemotaxis protein"/>
    <property type="match status" value="1"/>
</dbReference>
<evidence type="ECO:0000259" key="5">
    <source>
        <dbReference type="PROSITE" id="PS50111"/>
    </source>
</evidence>
<accession>A0A941CUM1</accession>
<evidence type="ECO:0000313" key="6">
    <source>
        <dbReference type="EMBL" id="MBR7553499.1"/>
    </source>
</evidence>
<keyword evidence="4" id="KW-0812">Transmembrane</keyword>
<dbReference type="SUPFAM" id="SSF58104">
    <property type="entry name" value="Methyl-accepting chemotaxis protein (MCP) signaling domain"/>
    <property type="match status" value="1"/>
</dbReference>
<evidence type="ECO:0000313" key="7">
    <source>
        <dbReference type="Proteomes" id="UP000675431"/>
    </source>
</evidence>
<feature type="transmembrane region" description="Helical" evidence="4">
    <location>
        <begin position="21"/>
        <end position="38"/>
    </location>
</feature>
<gene>
    <name evidence="6" type="ORF">KC820_04945</name>
</gene>
<dbReference type="SMART" id="SM00283">
    <property type="entry name" value="MA"/>
    <property type="match status" value="1"/>
</dbReference>
<sequence>MENTAQMIITNTLHLKNRLSIIFLFVIMVLGTSVTYLIGQTKFVILTILIGSLITLLLVTTLVYFRKLSNTVPYILISGIALIIGTILIVATTSGQTAALIYFLLITSSFYLSLPIFLYGFTISIGLFITFIYIHGESFLFDYATSLLIFTLTSVVLLLQLVITSRNQKIMDELQKNNEEAIQKEQKQNQFIEQQTKKIQQSMDGIEWQSNTQKDSLNEMNRAIQEIASGTETQAGTISDIHQSIGTTSMLLEKMVSDLNRIESDTETTRANAEKGKIESDELVDEMRTFQTNVQEMKSAFSELSEKVDSSVSFIQSIQDITEQTSLLSLNASIEAARAGEHGRGFAVVAEEIRKLADHTEQTAKQISNNLTSMKDSNETTDRQIHLIDKQMKEHIESITENSELFGSFSVNANTLMNQMRNFKQLADEVNEHARLIEDSMNDFSSTVEQSTASVEEISATVQNQANQNEELHGEIERTTQALHELNQRA</sequence>
<feature type="coiled-coil region" evidence="3">
    <location>
        <begin position="167"/>
        <end position="202"/>
    </location>
</feature>
<feature type="transmembrane region" description="Helical" evidence="4">
    <location>
        <begin position="140"/>
        <end position="163"/>
    </location>
</feature>
<evidence type="ECO:0000256" key="1">
    <source>
        <dbReference type="ARBA" id="ARBA00023224"/>
    </source>
</evidence>
<dbReference type="PROSITE" id="PS50111">
    <property type="entry name" value="CHEMOTAXIS_TRANSDUC_2"/>
    <property type="match status" value="1"/>
</dbReference>
<feature type="transmembrane region" description="Helical" evidence="4">
    <location>
        <begin position="72"/>
        <end position="94"/>
    </location>
</feature>
<keyword evidence="7" id="KW-1185">Reference proteome</keyword>
<keyword evidence="4" id="KW-1133">Transmembrane helix</keyword>
<dbReference type="Pfam" id="PF00015">
    <property type="entry name" value="MCPsignal"/>
    <property type="match status" value="1"/>
</dbReference>
<comment type="caution">
    <text evidence="6">The sequence shown here is derived from an EMBL/GenBank/DDBJ whole genome shotgun (WGS) entry which is preliminary data.</text>
</comment>
<feature type="transmembrane region" description="Helical" evidence="4">
    <location>
        <begin position="44"/>
        <end position="65"/>
    </location>
</feature>
<keyword evidence="1 2" id="KW-0807">Transducer</keyword>
<feature type="domain" description="Methyl-accepting transducer" evidence="5">
    <location>
        <begin position="209"/>
        <end position="466"/>
    </location>
</feature>
<dbReference type="PANTHER" id="PTHR32089">
    <property type="entry name" value="METHYL-ACCEPTING CHEMOTAXIS PROTEIN MCPB"/>
    <property type="match status" value="1"/>
</dbReference>
<dbReference type="PANTHER" id="PTHR32089:SF112">
    <property type="entry name" value="LYSOZYME-LIKE PROTEIN-RELATED"/>
    <property type="match status" value="1"/>
</dbReference>
<protein>
    <recommendedName>
        <fullName evidence="5">Methyl-accepting transducer domain-containing protein</fullName>
    </recommendedName>
</protein>
<dbReference type="EMBL" id="JAGSIE010000012">
    <property type="protein sequence ID" value="MBR7553499.1"/>
    <property type="molecule type" value="Genomic_DNA"/>
</dbReference>
<proteinExistence type="predicted"/>
<evidence type="ECO:0000256" key="4">
    <source>
        <dbReference type="SAM" id="Phobius"/>
    </source>
</evidence>
<feature type="transmembrane region" description="Helical" evidence="4">
    <location>
        <begin position="100"/>
        <end position="133"/>
    </location>
</feature>
<dbReference type="GO" id="GO:0007165">
    <property type="term" value="P:signal transduction"/>
    <property type="evidence" value="ECO:0007669"/>
    <property type="project" value="UniProtKB-KW"/>
</dbReference>
<name>A0A941CUM1_9BACI</name>
<keyword evidence="4" id="KW-0472">Membrane</keyword>
<reference evidence="6 7" key="1">
    <citation type="submission" date="2021-04" db="EMBL/GenBank/DDBJ databases">
        <title>Allobacillus sp. nov. SKP8-2 isolated from shrimp paste.</title>
        <authorList>
            <person name="Tanasupawat S."/>
            <person name="Yiamsombat S."/>
            <person name="Kanchanasin P."/>
            <person name="Kuncharoen N."/>
        </authorList>
    </citation>
    <scope>NUCLEOTIDE SEQUENCE [LARGE SCALE GENOMIC DNA]</scope>
    <source>
        <strain evidence="6 7">SKP8-2</strain>
    </source>
</reference>
<dbReference type="InterPro" id="IPR004089">
    <property type="entry name" value="MCPsignal_dom"/>
</dbReference>
<keyword evidence="3" id="KW-0175">Coiled coil</keyword>
<evidence type="ECO:0000256" key="2">
    <source>
        <dbReference type="PROSITE-ProRule" id="PRU00284"/>
    </source>
</evidence>
<organism evidence="6 7">
    <name type="scientific">Allobacillus saliphilus</name>
    <dbReference type="NCBI Taxonomy" id="2912308"/>
    <lineage>
        <taxon>Bacteria</taxon>
        <taxon>Bacillati</taxon>
        <taxon>Bacillota</taxon>
        <taxon>Bacilli</taxon>
        <taxon>Bacillales</taxon>
        <taxon>Bacillaceae</taxon>
        <taxon>Allobacillus</taxon>
    </lineage>
</organism>
<dbReference type="AlphaFoldDB" id="A0A941CUM1"/>
<dbReference type="GO" id="GO:0016020">
    <property type="term" value="C:membrane"/>
    <property type="evidence" value="ECO:0007669"/>
    <property type="project" value="InterPro"/>
</dbReference>